<feature type="domain" description="YCII-related" evidence="1">
    <location>
        <begin position="46"/>
        <end position="141"/>
    </location>
</feature>
<dbReference type="AlphaFoldDB" id="A0AAD3TT69"/>
<dbReference type="InterPro" id="IPR005545">
    <property type="entry name" value="YCII"/>
</dbReference>
<dbReference type="InterPro" id="IPR051807">
    <property type="entry name" value="Sec-metab_biosynth-assoc"/>
</dbReference>
<organism evidence="2 3">
    <name type="scientific">Cutaneotrichosporon spelunceum</name>
    <dbReference type="NCBI Taxonomy" id="1672016"/>
    <lineage>
        <taxon>Eukaryota</taxon>
        <taxon>Fungi</taxon>
        <taxon>Dikarya</taxon>
        <taxon>Basidiomycota</taxon>
        <taxon>Agaricomycotina</taxon>
        <taxon>Tremellomycetes</taxon>
        <taxon>Trichosporonales</taxon>
        <taxon>Trichosporonaceae</taxon>
        <taxon>Cutaneotrichosporon</taxon>
    </lineage>
</organism>
<dbReference type="SUPFAM" id="SSF54909">
    <property type="entry name" value="Dimeric alpha+beta barrel"/>
    <property type="match status" value="1"/>
</dbReference>
<evidence type="ECO:0000259" key="1">
    <source>
        <dbReference type="Pfam" id="PF03795"/>
    </source>
</evidence>
<accession>A0AAD3TT69</accession>
<dbReference type="PANTHER" id="PTHR33606:SF3">
    <property type="entry name" value="PROTEIN YCII"/>
    <property type="match status" value="1"/>
</dbReference>
<dbReference type="EMBL" id="BTCM01000003">
    <property type="protein sequence ID" value="GMK56456.1"/>
    <property type="molecule type" value="Genomic_DNA"/>
</dbReference>
<dbReference type="Gene3D" id="3.30.70.1060">
    <property type="entry name" value="Dimeric alpha+beta barrel"/>
    <property type="match status" value="1"/>
</dbReference>
<sequence length="159" mass="17435">MLTAVARPFTHALSTHTPRSLTYALSTHTPLLTRALSTTRTTAMPLYVCYCPDYPDNLETRLSVRQAHLDAAAEDKKSGASVFGRAFLDDSVATKEAGKPADQLPGMAGSVMILRFPTIDEAWARIKADKYWTGGVWDKEKVAVREIIAAPVDDTIKIQ</sequence>
<proteinExistence type="predicted"/>
<name>A0AAD3TT69_9TREE</name>
<dbReference type="InterPro" id="IPR011008">
    <property type="entry name" value="Dimeric_a/b-barrel"/>
</dbReference>
<dbReference type="PANTHER" id="PTHR33606">
    <property type="entry name" value="PROTEIN YCII"/>
    <property type="match status" value="1"/>
</dbReference>
<evidence type="ECO:0000313" key="2">
    <source>
        <dbReference type="EMBL" id="GMK56456.1"/>
    </source>
</evidence>
<dbReference type="Proteomes" id="UP001222932">
    <property type="component" value="Unassembled WGS sequence"/>
</dbReference>
<gene>
    <name evidence="2" type="ORF">CspeluHIS016_0302960</name>
</gene>
<reference evidence="2" key="2">
    <citation type="submission" date="2023-06" db="EMBL/GenBank/DDBJ databases">
        <authorList>
            <person name="Kobayashi Y."/>
            <person name="Kayamori A."/>
            <person name="Aoki K."/>
            <person name="Shiwa Y."/>
            <person name="Fujita N."/>
            <person name="Sugita T."/>
            <person name="Iwasaki W."/>
            <person name="Tanaka N."/>
            <person name="Takashima M."/>
        </authorList>
    </citation>
    <scope>NUCLEOTIDE SEQUENCE</scope>
    <source>
        <strain evidence="2">HIS016</strain>
    </source>
</reference>
<reference evidence="2" key="1">
    <citation type="journal article" date="2023" name="BMC Genomics">
        <title>Chromosome-level genome assemblies of Cutaneotrichosporon spp. (Trichosporonales, Basidiomycota) reveal imbalanced evolution between nucleotide sequences and chromosome synteny.</title>
        <authorList>
            <person name="Kobayashi Y."/>
            <person name="Kayamori A."/>
            <person name="Aoki K."/>
            <person name="Shiwa Y."/>
            <person name="Matsutani M."/>
            <person name="Fujita N."/>
            <person name="Sugita T."/>
            <person name="Iwasaki W."/>
            <person name="Tanaka N."/>
            <person name="Takashima M."/>
        </authorList>
    </citation>
    <scope>NUCLEOTIDE SEQUENCE</scope>
    <source>
        <strain evidence="2">HIS016</strain>
    </source>
</reference>
<comment type="caution">
    <text evidence="2">The sequence shown here is derived from an EMBL/GenBank/DDBJ whole genome shotgun (WGS) entry which is preliminary data.</text>
</comment>
<evidence type="ECO:0000313" key="3">
    <source>
        <dbReference type="Proteomes" id="UP001222932"/>
    </source>
</evidence>
<protein>
    <recommendedName>
        <fullName evidence="1">YCII-related domain-containing protein</fullName>
    </recommendedName>
</protein>
<keyword evidence="3" id="KW-1185">Reference proteome</keyword>
<dbReference type="Pfam" id="PF03795">
    <property type="entry name" value="YCII"/>
    <property type="match status" value="1"/>
</dbReference>